<accession>A0A239KQ36</accession>
<reference evidence="1 2" key="1">
    <citation type="submission" date="2017-06" db="EMBL/GenBank/DDBJ databases">
        <authorList>
            <person name="Kim H.J."/>
            <person name="Triplett B.A."/>
        </authorList>
    </citation>
    <scope>NUCLEOTIDE SEQUENCE [LARGE SCALE GENOMIC DNA]</scope>
    <source>
        <strain evidence="1 2">DSM 18704</strain>
    </source>
</reference>
<keyword evidence="2" id="KW-1185">Reference proteome</keyword>
<dbReference type="RefSeq" id="WP_089409219.1">
    <property type="nucleotide sequence ID" value="NZ_FZOU01000005.1"/>
</dbReference>
<sequence>MRLRYKRNNDSFHVALRDGDTVHTTADIAPNIAVQYNLERQIVSIDIQNATTHIGEDVLRADKSTSYFWILASGDKFDVDAFLASSTLKPSWVWRRPDHSGVSFELGDSSTMSWYEQDDTAVLYMKEHREHLLELARFPGVESFSLGLEAVIQFAENHLGTVLGPSRDLMAHALELGLKLNFYFSFTRYDDER</sequence>
<evidence type="ECO:0000313" key="2">
    <source>
        <dbReference type="Proteomes" id="UP000198356"/>
    </source>
</evidence>
<dbReference type="Proteomes" id="UP000198356">
    <property type="component" value="Unassembled WGS sequence"/>
</dbReference>
<protein>
    <recommendedName>
        <fullName evidence="3">DUF4279 domain-containing protein</fullName>
    </recommendedName>
</protein>
<name>A0A239KQ36_9BACT</name>
<evidence type="ECO:0008006" key="3">
    <source>
        <dbReference type="Google" id="ProtNLM"/>
    </source>
</evidence>
<evidence type="ECO:0000313" key="1">
    <source>
        <dbReference type="EMBL" id="SNT20497.1"/>
    </source>
</evidence>
<dbReference type="EMBL" id="FZOU01000005">
    <property type="protein sequence ID" value="SNT20497.1"/>
    <property type="molecule type" value="Genomic_DNA"/>
</dbReference>
<organism evidence="1 2">
    <name type="scientific">Granulicella rosea</name>
    <dbReference type="NCBI Taxonomy" id="474952"/>
    <lineage>
        <taxon>Bacteria</taxon>
        <taxon>Pseudomonadati</taxon>
        <taxon>Acidobacteriota</taxon>
        <taxon>Terriglobia</taxon>
        <taxon>Terriglobales</taxon>
        <taxon>Acidobacteriaceae</taxon>
        <taxon>Granulicella</taxon>
    </lineage>
</organism>
<proteinExistence type="predicted"/>
<gene>
    <name evidence="1" type="ORF">SAMN05421770_105142</name>
</gene>
<dbReference type="AlphaFoldDB" id="A0A239KQ36"/>